<dbReference type="SMART" id="SM00065">
    <property type="entry name" value="GAF"/>
    <property type="match status" value="2"/>
</dbReference>
<dbReference type="InterPro" id="IPR003018">
    <property type="entry name" value="GAF"/>
</dbReference>
<keyword evidence="2" id="KW-0418">Kinase</keyword>
<reference evidence="6" key="1">
    <citation type="submission" date="2022-05" db="EMBL/GenBank/DDBJ databases">
        <title>Using nanopore sequencing to obtain complete genomes from saliva samples.</title>
        <authorList>
            <person name="Baker J.L."/>
        </authorList>
    </citation>
    <scope>NUCLEOTIDE SEQUENCE</scope>
    <source>
        <strain evidence="6">JCVI-JB-Ag32</strain>
    </source>
</reference>
<dbReference type="EMBL" id="CP097095">
    <property type="protein sequence ID" value="UQF80295.1"/>
    <property type="molecule type" value="Genomic_DNA"/>
</dbReference>
<evidence type="ECO:0000256" key="3">
    <source>
        <dbReference type="ARBA" id="ARBA00023012"/>
    </source>
</evidence>
<dbReference type="CDD" id="cd16917">
    <property type="entry name" value="HATPase_UhpB-NarQ-NarX-like"/>
    <property type="match status" value="1"/>
</dbReference>
<evidence type="ECO:0000313" key="6">
    <source>
        <dbReference type="EMBL" id="UQF80295.1"/>
    </source>
</evidence>
<protein>
    <submittedName>
        <fullName evidence="6">GAF domain-containing protein</fullName>
    </submittedName>
</protein>
<feature type="compositionally biased region" description="Polar residues" evidence="4">
    <location>
        <begin position="598"/>
        <end position="611"/>
    </location>
</feature>
<dbReference type="Gene3D" id="1.20.5.1930">
    <property type="match status" value="1"/>
</dbReference>
<dbReference type="InterPro" id="IPR029016">
    <property type="entry name" value="GAF-like_dom_sf"/>
</dbReference>
<keyword evidence="1" id="KW-0808">Transferase</keyword>
<dbReference type="PANTHER" id="PTHR24421:SF56">
    <property type="entry name" value="OXYGEN SENSOR HISTIDINE KINASE RESPONSE REGULATOR DOST"/>
    <property type="match status" value="1"/>
</dbReference>
<gene>
    <name evidence="6" type="ORF">M3I41_03190</name>
</gene>
<keyword evidence="3" id="KW-0902">Two-component regulatory system</keyword>
<dbReference type="SUPFAM" id="SSF55781">
    <property type="entry name" value="GAF domain-like"/>
    <property type="match status" value="2"/>
</dbReference>
<dbReference type="Gene3D" id="3.30.565.10">
    <property type="entry name" value="Histidine kinase-like ATPase, C-terminal domain"/>
    <property type="match status" value="1"/>
</dbReference>
<dbReference type="Pfam" id="PF07730">
    <property type="entry name" value="HisKA_3"/>
    <property type="match status" value="1"/>
</dbReference>
<sequence>MSDTFQFPGVPDDDPLGDIDIPSPLTPKVSTYSSATVAVENGEVNGFTVHSNRMRSTRALTDLGLGTAADLDSRTLDLLAAALDLTSSLKVRDALQRFVTSACQLTGAAWGTIAVHNQNNPFGPMVNAGVPTASPVQLAYESVQGPNQLNPQQAGTLIDSGAIIRNDLSVASAFTGAIEGEGPGSLLTVPLQVHSQIFGQIYLCDKPGGFVTSDAATVSMLARAAAVAIDNARLYRVANERTQWMSVSQELTSTLLSGADEEDALGLITKRVREVARADTSALILPGIGDSWVCELADGLWANELIGTVFPPDGRAMNSLHARCGLLVPSLCEEKVLRVEELSRFGPALYAPMISHSQGIGVILLLRVPGRGEFTEQDLEIAQLVASQASMAFELASAQHAEEMANLLDERARIGRDLHDLAIQQLFATGMRITSARKRLAAGEQLGPEEILAALDGALGAIDESVAQIRSIVRSLRDRDEEVGVVERLRRESSLARNSLGYAPSLIITVDGKSLSNCCRDEEDNLISIIDAAVDDDLADDLVAVTREALANVARHAKASSVRVQIDFTGLDLTNASCQHTPSQVEIQVDDDGVGLDPTSTRSSGTANMSQRALRRGGSFSLGPSPRDDAAQAAQAGQDTHRGTRLIWQAPLENSVG</sequence>
<dbReference type="KEGG" id="agh:M3I41_03190"/>
<dbReference type="InterPro" id="IPR011712">
    <property type="entry name" value="Sig_transdc_His_kin_sub3_dim/P"/>
</dbReference>
<dbReference type="GO" id="GO:0046983">
    <property type="term" value="F:protein dimerization activity"/>
    <property type="evidence" value="ECO:0007669"/>
    <property type="project" value="InterPro"/>
</dbReference>
<proteinExistence type="predicted"/>
<feature type="region of interest" description="Disordered" evidence="4">
    <location>
        <begin position="590"/>
        <end position="641"/>
    </location>
</feature>
<feature type="domain" description="GAF" evidence="5">
    <location>
        <begin position="260"/>
        <end position="403"/>
    </location>
</feature>
<dbReference type="Pfam" id="PF01590">
    <property type="entry name" value="GAF"/>
    <property type="match status" value="2"/>
</dbReference>
<accession>A0A9E7DDD3</accession>
<name>A0A9E7DDD3_9ACTO</name>
<feature type="domain" description="GAF" evidence="5">
    <location>
        <begin position="90"/>
        <end position="239"/>
    </location>
</feature>
<dbReference type="AlphaFoldDB" id="A0A9E7DDD3"/>
<dbReference type="InterPro" id="IPR050482">
    <property type="entry name" value="Sensor_HK_TwoCompSys"/>
</dbReference>
<feature type="region of interest" description="Disordered" evidence="4">
    <location>
        <begin position="1"/>
        <end position="20"/>
    </location>
</feature>
<evidence type="ECO:0000259" key="5">
    <source>
        <dbReference type="SMART" id="SM00065"/>
    </source>
</evidence>
<evidence type="ECO:0000256" key="2">
    <source>
        <dbReference type="ARBA" id="ARBA00022777"/>
    </source>
</evidence>
<dbReference type="PANTHER" id="PTHR24421">
    <property type="entry name" value="NITRATE/NITRITE SENSOR PROTEIN NARX-RELATED"/>
    <property type="match status" value="1"/>
</dbReference>
<dbReference type="GO" id="GO:0000155">
    <property type="term" value="F:phosphorelay sensor kinase activity"/>
    <property type="evidence" value="ECO:0007669"/>
    <property type="project" value="InterPro"/>
</dbReference>
<dbReference type="GO" id="GO:0016020">
    <property type="term" value="C:membrane"/>
    <property type="evidence" value="ECO:0007669"/>
    <property type="project" value="InterPro"/>
</dbReference>
<dbReference type="InterPro" id="IPR036890">
    <property type="entry name" value="HATPase_C_sf"/>
</dbReference>
<evidence type="ECO:0000256" key="4">
    <source>
        <dbReference type="SAM" id="MobiDB-lite"/>
    </source>
</evidence>
<organism evidence="6 7">
    <name type="scientific">Actinomyces graevenitzii</name>
    <dbReference type="NCBI Taxonomy" id="55565"/>
    <lineage>
        <taxon>Bacteria</taxon>
        <taxon>Bacillati</taxon>
        <taxon>Actinomycetota</taxon>
        <taxon>Actinomycetes</taxon>
        <taxon>Actinomycetales</taxon>
        <taxon>Actinomycetaceae</taxon>
        <taxon>Actinomyces</taxon>
    </lineage>
</organism>
<dbReference type="Gene3D" id="3.30.450.40">
    <property type="match status" value="2"/>
</dbReference>
<evidence type="ECO:0000256" key="1">
    <source>
        <dbReference type="ARBA" id="ARBA00022679"/>
    </source>
</evidence>
<dbReference type="Proteomes" id="UP000830236">
    <property type="component" value="Chromosome"/>
</dbReference>
<evidence type="ECO:0000313" key="7">
    <source>
        <dbReference type="Proteomes" id="UP000830236"/>
    </source>
</evidence>